<gene>
    <name evidence="2" type="ORF">SAMN02746019_00028060</name>
</gene>
<name>A0A212QR29_9CHLR</name>
<evidence type="ECO:0000313" key="2">
    <source>
        <dbReference type="EMBL" id="SNB61968.1"/>
    </source>
</evidence>
<dbReference type="AlphaFoldDB" id="A0A212QR29"/>
<dbReference type="Proteomes" id="UP000197025">
    <property type="component" value="Unassembled WGS sequence"/>
</dbReference>
<dbReference type="InterPro" id="IPR029057">
    <property type="entry name" value="PRTase-like"/>
</dbReference>
<accession>A0A212QR29</accession>
<keyword evidence="3" id="KW-1185">Reference proteome</keyword>
<evidence type="ECO:0000259" key="1">
    <source>
        <dbReference type="Pfam" id="PF00156"/>
    </source>
</evidence>
<keyword evidence="2" id="KW-0808">Transferase</keyword>
<dbReference type="Pfam" id="PF00156">
    <property type="entry name" value="Pribosyltran"/>
    <property type="match status" value="1"/>
</dbReference>
<dbReference type="InterPro" id="IPR000836">
    <property type="entry name" value="PRTase_dom"/>
</dbReference>
<dbReference type="EMBL" id="FYEK01000020">
    <property type="protein sequence ID" value="SNB61968.1"/>
    <property type="molecule type" value="Genomic_DNA"/>
</dbReference>
<dbReference type="Gene3D" id="3.30.1310.20">
    <property type="entry name" value="PRTase-like"/>
    <property type="match status" value="1"/>
</dbReference>
<feature type="domain" description="Phosphoribosyltransferase" evidence="1">
    <location>
        <begin position="11"/>
        <end position="179"/>
    </location>
</feature>
<proteinExistence type="predicted"/>
<organism evidence="2 3">
    <name type="scientific">Thermoflexus hugenholtzii JAD2</name>
    <dbReference type="NCBI Taxonomy" id="877466"/>
    <lineage>
        <taxon>Bacteria</taxon>
        <taxon>Bacillati</taxon>
        <taxon>Chloroflexota</taxon>
        <taxon>Thermoflexia</taxon>
        <taxon>Thermoflexales</taxon>
        <taxon>Thermoflexaceae</taxon>
        <taxon>Thermoflexus</taxon>
    </lineage>
</organism>
<sequence>MRFRDRREAGQRLAEALRDLEPEARAGQVVVLGIPRGGVVVAYEVARALEAPLDVVLAHKLGAPGNPELAIGAVAEDGTLWIDPLAVAELEIPPAYIEEETRRQQEELRRRAVRFRGLRPPVPVEGRTVVVVDDGIATGATMRVSLRSLRHRGAKRRIAAAPVAPPEMLPRVEAEADTVVVLYTPALFWAVGAFYEQFEQVSDEEVIALLEEAMAWGARS</sequence>
<keyword evidence="2" id="KW-0328">Glycosyltransferase</keyword>
<dbReference type="Gene3D" id="3.40.50.2020">
    <property type="match status" value="1"/>
</dbReference>
<protein>
    <submittedName>
        <fullName evidence="2">Predicted phosphoribosyltransferase</fullName>
    </submittedName>
</protein>
<dbReference type="CDD" id="cd06223">
    <property type="entry name" value="PRTases_typeI"/>
    <property type="match status" value="1"/>
</dbReference>
<dbReference type="RefSeq" id="WP_200808087.1">
    <property type="nucleotide sequence ID" value="NZ_FYEK01000020.1"/>
</dbReference>
<dbReference type="GO" id="GO:0016757">
    <property type="term" value="F:glycosyltransferase activity"/>
    <property type="evidence" value="ECO:0007669"/>
    <property type="project" value="UniProtKB-KW"/>
</dbReference>
<dbReference type="InParanoid" id="A0A212QR29"/>
<reference evidence="3" key="1">
    <citation type="submission" date="2017-06" db="EMBL/GenBank/DDBJ databases">
        <authorList>
            <person name="Varghese N."/>
            <person name="Submissions S."/>
        </authorList>
    </citation>
    <scope>NUCLEOTIDE SEQUENCE [LARGE SCALE GENOMIC DNA]</scope>
    <source>
        <strain evidence="3">JAD2</strain>
    </source>
</reference>
<dbReference type="SUPFAM" id="SSF53271">
    <property type="entry name" value="PRTase-like"/>
    <property type="match status" value="1"/>
</dbReference>
<evidence type="ECO:0000313" key="3">
    <source>
        <dbReference type="Proteomes" id="UP000197025"/>
    </source>
</evidence>